<evidence type="ECO:0000256" key="2">
    <source>
        <dbReference type="ARBA" id="ARBA00007977"/>
    </source>
</evidence>
<dbReference type="AlphaFoldDB" id="A0A5P6PH39"/>
<evidence type="ECO:0000256" key="3">
    <source>
        <dbReference type="ARBA" id="ARBA00022475"/>
    </source>
</evidence>
<feature type="transmembrane region" description="Helical" evidence="7">
    <location>
        <begin position="249"/>
        <end position="267"/>
    </location>
</feature>
<reference evidence="9" key="1">
    <citation type="submission" date="2019-10" db="EMBL/GenBank/DDBJ databases">
        <title>Complete Genome Sequence of Bradyrhizobium betae type strain PL7HG1T.</title>
        <authorList>
            <person name="Bromfield E.S.P."/>
            <person name="Cloutier S."/>
        </authorList>
    </citation>
    <scope>NUCLEOTIDE SEQUENCE [LARGE SCALE GENOMIC DNA]</scope>
    <source>
        <strain evidence="9">PL7HG1</strain>
        <plasmid evidence="9">pbbpl7hg1</plasmid>
    </source>
</reference>
<feature type="transmembrane region" description="Helical" evidence="7">
    <location>
        <begin position="101"/>
        <end position="119"/>
    </location>
</feature>
<comment type="similarity">
    <text evidence="2">Belongs to the UPF0324 family.</text>
</comment>
<feature type="transmembrane region" description="Helical" evidence="7">
    <location>
        <begin position="311"/>
        <end position="330"/>
    </location>
</feature>
<evidence type="ECO:0000313" key="9">
    <source>
        <dbReference type="Proteomes" id="UP000325641"/>
    </source>
</evidence>
<evidence type="ECO:0000256" key="6">
    <source>
        <dbReference type="ARBA" id="ARBA00023136"/>
    </source>
</evidence>
<proteinExistence type="inferred from homology"/>
<feature type="transmembrane region" description="Helical" evidence="7">
    <location>
        <begin position="153"/>
        <end position="171"/>
    </location>
</feature>
<name>A0A5P6PH39_9BRAD</name>
<evidence type="ECO:0000256" key="4">
    <source>
        <dbReference type="ARBA" id="ARBA00022692"/>
    </source>
</evidence>
<evidence type="ECO:0000313" key="8">
    <source>
        <dbReference type="EMBL" id="QFI77595.1"/>
    </source>
</evidence>
<accession>A0A5P6PH39</accession>
<feature type="transmembrane region" description="Helical" evidence="7">
    <location>
        <begin position="126"/>
        <end position="147"/>
    </location>
</feature>
<dbReference type="PANTHER" id="PTHR30106">
    <property type="entry name" value="INNER MEMBRANE PROTEIN YEIH-RELATED"/>
    <property type="match status" value="1"/>
</dbReference>
<protein>
    <submittedName>
        <fullName evidence="8">YeiH family putative sulfate export transporter</fullName>
    </submittedName>
</protein>
<sequence length="367" mass="37680">MNTLASPIVSRADVTVSLDNDTAGPVPSGPERGLGAATLAVLPGLLLTSAVAASAYALRQLPGMATFSPMILAILIGIAFHNLAGTPAIAKPGVTFSLRRLLRIAIILLGLQLTITQVIEVGGRGIGIIAATLLATFAFTVWTGKLLGVDRKLAQLIAAGTSICGASAVIATNTVTNAHDEDVAYAVACVTVFGSVAMFAYPLLPGLLHLDPHAFGLWTGASIHEIAQVVAAAFQDGQKAGEFATIAKLSRVMLLAPMVIALGLMAARAAKKNDPAASASSARPPMPWFVLGFVALVGVNSLITVPAEAKVWVVAVTTFLLSVALAAMGLETDIRKLTAKGFRPAILGALAFLFIAGFSLALIKMIG</sequence>
<dbReference type="Proteomes" id="UP000325641">
    <property type="component" value="Plasmid pBbPL7HG1"/>
</dbReference>
<comment type="subcellular location">
    <subcellularLocation>
        <location evidence="1">Cell membrane</location>
        <topology evidence="1">Multi-pass membrane protein</topology>
    </subcellularLocation>
</comment>
<dbReference type="OrthoDB" id="5393513at2"/>
<feature type="transmembrane region" description="Helical" evidence="7">
    <location>
        <begin position="342"/>
        <end position="363"/>
    </location>
</feature>
<dbReference type="KEGG" id="bbet:F8237_35455"/>
<feature type="transmembrane region" description="Helical" evidence="7">
    <location>
        <begin position="34"/>
        <end position="58"/>
    </location>
</feature>
<geneLocation type="plasmid" evidence="9">
    <name>pbbpl7hg1</name>
</geneLocation>
<keyword evidence="8" id="KW-0614">Plasmid</keyword>
<feature type="transmembrane region" description="Helical" evidence="7">
    <location>
        <begin position="70"/>
        <end position="89"/>
    </location>
</feature>
<dbReference type="EMBL" id="CP044544">
    <property type="protein sequence ID" value="QFI77595.1"/>
    <property type="molecule type" value="Genomic_DNA"/>
</dbReference>
<keyword evidence="5 7" id="KW-1133">Transmembrane helix</keyword>
<gene>
    <name evidence="8" type="ORF">F8237_35455</name>
</gene>
<feature type="transmembrane region" description="Helical" evidence="7">
    <location>
        <begin position="288"/>
        <end position="305"/>
    </location>
</feature>
<feature type="transmembrane region" description="Helical" evidence="7">
    <location>
        <begin position="183"/>
        <end position="204"/>
    </location>
</feature>
<dbReference type="Pfam" id="PF03601">
    <property type="entry name" value="Cons_hypoth698"/>
    <property type="match status" value="1"/>
</dbReference>
<keyword evidence="6 7" id="KW-0472">Membrane</keyword>
<dbReference type="InterPro" id="IPR018383">
    <property type="entry name" value="UPF0324_pro"/>
</dbReference>
<keyword evidence="4 7" id="KW-0812">Transmembrane</keyword>
<evidence type="ECO:0000256" key="1">
    <source>
        <dbReference type="ARBA" id="ARBA00004651"/>
    </source>
</evidence>
<dbReference type="PANTHER" id="PTHR30106:SF2">
    <property type="entry name" value="UPF0324 INNER MEMBRANE PROTEIN YEIH"/>
    <property type="match status" value="1"/>
</dbReference>
<dbReference type="GO" id="GO:0005886">
    <property type="term" value="C:plasma membrane"/>
    <property type="evidence" value="ECO:0007669"/>
    <property type="project" value="UniProtKB-SubCell"/>
</dbReference>
<keyword evidence="3" id="KW-1003">Cell membrane</keyword>
<dbReference type="RefSeq" id="WP_100554949.1">
    <property type="nucleotide sequence ID" value="NZ_CP044544.1"/>
</dbReference>
<organism evidence="8 9">
    <name type="scientific">Bradyrhizobium betae</name>
    <dbReference type="NCBI Taxonomy" id="244734"/>
    <lineage>
        <taxon>Bacteria</taxon>
        <taxon>Pseudomonadati</taxon>
        <taxon>Pseudomonadota</taxon>
        <taxon>Alphaproteobacteria</taxon>
        <taxon>Hyphomicrobiales</taxon>
        <taxon>Nitrobacteraceae</taxon>
        <taxon>Bradyrhizobium</taxon>
    </lineage>
</organism>
<evidence type="ECO:0000256" key="7">
    <source>
        <dbReference type="SAM" id="Phobius"/>
    </source>
</evidence>
<evidence type="ECO:0000256" key="5">
    <source>
        <dbReference type="ARBA" id="ARBA00022989"/>
    </source>
</evidence>